<dbReference type="AlphaFoldDB" id="A0A9J5WVN2"/>
<keyword evidence="3" id="KW-1185">Reference proteome</keyword>
<gene>
    <name evidence="2" type="ORF">H5410_050508</name>
</gene>
<feature type="region of interest" description="Disordered" evidence="1">
    <location>
        <begin position="19"/>
        <end position="50"/>
    </location>
</feature>
<protein>
    <submittedName>
        <fullName evidence="2">Uncharacterized protein</fullName>
    </submittedName>
</protein>
<dbReference type="EMBL" id="JACXVP010000010">
    <property type="protein sequence ID" value="KAG5579881.1"/>
    <property type="molecule type" value="Genomic_DNA"/>
</dbReference>
<dbReference type="Proteomes" id="UP000824120">
    <property type="component" value="Chromosome 10"/>
</dbReference>
<organism evidence="2 3">
    <name type="scientific">Solanum commersonii</name>
    <name type="common">Commerson's wild potato</name>
    <name type="synonym">Commerson's nightshade</name>
    <dbReference type="NCBI Taxonomy" id="4109"/>
    <lineage>
        <taxon>Eukaryota</taxon>
        <taxon>Viridiplantae</taxon>
        <taxon>Streptophyta</taxon>
        <taxon>Embryophyta</taxon>
        <taxon>Tracheophyta</taxon>
        <taxon>Spermatophyta</taxon>
        <taxon>Magnoliopsida</taxon>
        <taxon>eudicotyledons</taxon>
        <taxon>Gunneridae</taxon>
        <taxon>Pentapetalae</taxon>
        <taxon>asterids</taxon>
        <taxon>lamiids</taxon>
        <taxon>Solanales</taxon>
        <taxon>Solanaceae</taxon>
        <taxon>Solanoideae</taxon>
        <taxon>Solaneae</taxon>
        <taxon>Solanum</taxon>
    </lineage>
</organism>
<comment type="caution">
    <text evidence="2">The sequence shown here is derived from an EMBL/GenBank/DDBJ whole genome shotgun (WGS) entry which is preliminary data.</text>
</comment>
<reference evidence="2 3" key="1">
    <citation type="submission" date="2020-09" db="EMBL/GenBank/DDBJ databases">
        <title>De no assembly of potato wild relative species, Solanum commersonii.</title>
        <authorList>
            <person name="Cho K."/>
        </authorList>
    </citation>
    <scope>NUCLEOTIDE SEQUENCE [LARGE SCALE GENOMIC DNA]</scope>
    <source>
        <strain evidence="2">LZ3.2</strain>
        <tissue evidence="2">Leaf</tissue>
    </source>
</reference>
<proteinExistence type="predicted"/>
<evidence type="ECO:0000256" key="1">
    <source>
        <dbReference type="SAM" id="MobiDB-lite"/>
    </source>
</evidence>
<accession>A0A9J5WVN2</accession>
<sequence>MDRWTHVDTCVQKKVVERKMRRDRKKKTKLMEKSNPNDISYSMAKQEAKHTLKQEKTSILCHPNVETVGEESHLGSKQS</sequence>
<evidence type="ECO:0000313" key="2">
    <source>
        <dbReference type="EMBL" id="KAG5579881.1"/>
    </source>
</evidence>
<evidence type="ECO:0000313" key="3">
    <source>
        <dbReference type="Proteomes" id="UP000824120"/>
    </source>
</evidence>
<name>A0A9J5WVN2_SOLCO</name>